<feature type="chain" id="PRO_5015752341" evidence="2">
    <location>
        <begin position="36"/>
        <end position="305"/>
    </location>
</feature>
<evidence type="ECO:0000256" key="1">
    <source>
        <dbReference type="SAM" id="Coils"/>
    </source>
</evidence>
<dbReference type="RefSeq" id="WP_105733743.1">
    <property type="nucleotide sequence ID" value="NZ_PVBT01000002.1"/>
</dbReference>
<dbReference type="Pfam" id="PF01497">
    <property type="entry name" value="Peripla_BP_2"/>
    <property type="match status" value="1"/>
</dbReference>
<evidence type="ECO:0000259" key="3">
    <source>
        <dbReference type="PROSITE" id="PS50983"/>
    </source>
</evidence>
<dbReference type="PROSITE" id="PS50983">
    <property type="entry name" value="FE_B12_PBP"/>
    <property type="match status" value="1"/>
</dbReference>
<dbReference type="InterPro" id="IPR050902">
    <property type="entry name" value="ABC_Transporter_SBP"/>
</dbReference>
<reference evidence="4 5" key="1">
    <citation type="submission" date="2018-02" db="EMBL/GenBank/DDBJ databases">
        <title>The draft genome of Phyllobacterium myrsinacearum DSM5892.</title>
        <authorList>
            <person name="Li L."/>
            <person name="Liu L."/>
            <person name="Zhang X."/>
            <person name="Wang T."/>
        </authorList>
    </citation>
    <scope>NUCLEOTIDE SEQUENCE [LARGE SCALE GENOMIC DNA]</scope>
    <source>
        <strain evidence="4 5">DSM 5892</strain>
    </source>
</reference>
<keyword evidence="2" id="KW-0732">Signal</keyword>
<name>A0A2S9JQP3_9HYPH</name>
<keyword evidence="1" id="KW-0175">Coiled coil</keyword>
<dbReference type="EMBL" id="PVBT01000002">
    <property type="protein sequence ID" value="PRD55514.1"/>
    <property type="molecule type" value="Genomic_DNA"/>
</dbReference>
<dbReference type="OrthoDB" id="9797736at2"/>
<sequence>MTMFAKRQSKPARLYLAVSLAGLMALLTPNGMASAEEVTGRLPDASRVVSIGDSITEIIYALGEEGHLVGRDQTSTYPQAAQKLPDVGYMRALSPEGVLSINPTAIIAVEGSGPKETIDVLKKASIPFVFVPEDYTGKSIPAKIRAVGTALGVDEKAEKLASQIEKDLQAAEDATKNIKNRKRVLFVLSAQGGKIMASGTRTAANGIIALAGADNAITEYPGYKPLTDEAIITAKPDVILVMDRGGDHSSNNADLLANAAIAATPAGKDKKIIRMGGQYLLGFGPRAPKAIHELAQAMYGNELGK</sequence>
<feature type="coiled-coil region" evidence="1">
    <location>
        <begin position="154"/>
        <end position="181"/>
    </location>
</feature>
<feature type="signal peptide" evidence="2">
    <location>
        <begin position="1"/>
        <end position="35"/>
    </location>
</feature>
<gene>
    <name evidence="4" type="ORF">C5750_10225</name>
</gene>
<dbReference type="SUPFAM" id="SSF53807">
    <property type="entry name" value="Helical backbone' metal receptor"/>
    <property type="match status" value="1"/>
</dbReference>
<evidence type="ECO:0000313" key="4">
    <source>
        <dbReference type="EMBL" id="PRD55514.1"/>
    </source>
</evidence>
<evidence type="ECO:0000313" key="5">
    <source>
        <dbReference type="Proteomes" id="UP000238563"/>
    </source>
</evidence>
<dbReference type="PANTHER" id="PTHR30535">
    <property type="entry name" value="VITAMIN B12-BINDING PROTEIN"/>
    <property type="match status" value="1"/>
</dbReference>
<dbReference type="AlphaFoldDB" id="A0A2S9JQP3"/>
<organism evidence="4 5">
    <name type="scientific">Phyllobacterium myrsinacearum</name>
    <dbReference type="NCBI Taxonomy" id="28101"/>
    <lineage>
        <taxon>Bacteria</taxon>
        <taxon>Pseudomonadati</taxon>
        <taxon>Pseudomonadota</taxon>
        <taxon>Alphaproteobacteria</taxon>
        <taxon>Hyphomicrobiales</taxon>
        <taxon>Phyllobacteriaceae</taxon>
        <taxon>Phyllobacterium</taxon>
    </lineage>
</organism>
<dbReference type="PANTHER" id="PTHR30535:SF4">
    <property type="entry name" value="HEMIN-BINDING PERIPLASMIC PROTEIN HMUT"/>
    <property type="match status" value="1"/>
</dbReference>
<dbReference type="Proteomes" id="UP000238563">
    <property type="component" value="Unassembled WGS sequence"/>
</dbReference>
<keyword evidence="5" id="KW-1185">Reference proteome</keyword>
<dbReference type="CDD" id="cd01149">
    <property type="entry name" value="HutB"/>
    <property type="match status" value="1"/>
</dbReference>
<feature type="domain" description="Fe/B12 periplasmic-binding" evidence="3">
    <location>
        <begin position="47"/>
        <end position="302"/>
    </location>
</feature>
<evidence type="ECO:0000256" key="2">
    <source>
        <dbReference type="SAM" id="SignalP"/>
    </source>
</evidence>
<proteinExistence type="predicted"/>
<dbReference type="Gene3D" id="3.40.50.1980">
    <property type="entry name" value="Nitrogenase molybdenum iron protein domain"/>
    <property type="match status" value="2"/>
</dbReference>
<protein>
    <submittedName>
        <fullName evidence="4">Hemin ABC transporter substrate-binding protein</fullName>
    </submittedName>
</protein>
<accession>A0A2S9JQP3</accession>
<dbReference type="InterPro" id="IPR002491">
    <property type="entry name" value="ABC_transptr_periplasmic_BD"/>
</dbReference>
<comment type="caution">
    <text evidence="4">The sequence shown here is derived from an EMBL/GenBank/DDBJ whole genome shotgun (WGS) entry which is preliminary data.</text>
</comment>